<dbReference type="Pfam" id="PF01826">
    <property type="entry name" value="TIL"/>
    <property type="match status" value="1"/>
</dbReference>
<proteinExistence type="predicted"/>
<feature type="compositionally biased region" description="Low complexity" evidence="9">
    <location>
        <begin position="1807"/>
        <end position="1845"/>
    </location>
</feature>
<evidence type="ECO:0000256" key="2">
    <source>
        <dbReference type="ARBA" id="ARBA00022525"/>
    </source>
</evidence>
<dbReference type="Pfam" id="PF08742">
    <property type="entry name" value="C8"/>
    <property type="match status" value="3"/>
</dbReference>
<keyword evidence="12" id="KW-1185">Reference proteome</keyword>
<reference evidence="11" key="1">
    <citation type="submission" date="2025-08" db="UniProtKB">
        <authorList>
            <consortium name="Ensembl"/>
        </authorList>
    </citation>
    <scope>IDENTIFICATION</scope>
</reference>
<feature type="compositionally biased region" description="Low complexity" evidence="9">
    <location>
        <begin position="1245"/>
        <end position="1289"/>
    </location>
</feature>
<dbReference type="InterPro" id="IPR050780">
    <property type="entry name" value="Mucin_vWF_Thrombospondin_sf"/>
</dbReference>
<keyword evidence="2" id="KW-0964">Secreted</keyword>
<evidence type="ECO:0000256" key="1">
    <source>
        <dbReference type="ARBA" id="ARBA00004613"/>
    </source>
</evidence>
<feature type="region of interest" description="Disordered" evidence="9">
    <location>
        <begin position="2901"/>
        <end position="2949"/>
    </location>
</feature>
<evidence type="ECO:0000256" key="4">
    <source>
        <dbReference type="ARBA" id="ARBA00022737"/>
    </source>
</evidence>
<feature type="compositionally biased region" description="Polar residues" evidence="9">
    <location>
        <begin position="2564"/>
        <end position="2585"/>
    </location>
</feature>
<reference evidence="11" key="2">
    <citation type="submission" date="2025-09" db="UniProtKB">
        <authorList>
            <consortium name="Ensembl"/>
        </authorList>
    </citation>
    <scope>IDENTIFICATION</scope>
</reference>
<feature type="compositionally biased region" description="Polar residues" evidence="9">
    <location>
        <begin position="1785"/>
        <end position="1806"/>
    </location>
</feature>
<feature type="domain" description="VWFD" evidence="10">
    <location>
        <begin position="369"/>
        <end position="531"/>
    </location>
</feature>
<dbReference type="Pfam" id="PF00094">
    <property type="entry name" value="VWD"/>
    <property type="match status" value="3"/>
</dbReference>
<dbReference type="InterPro" id="IPR058753">
    <property type="entry name" value="TIL_OTOGL_Mucin"/>
</dbReference>
<dbReference type="SMART" id="SM00832">
    <property type="entry name" value="C8"/>
    <property type="match status" value="3"/>
</dbReference>
<evidence type="ECO:0000313" key="12">
    <source>
        <dbReference type="Proteomes" id="UP000261660"/>
    </source>
</evidence>
<dbReference type="InterPro" id="IPR001846">
    <property type="entry name" value="VWF_type-D"/>
</dbReference>
<dbReference type="InterPro" id="IPR025155">
    <property type="entry name" value="WxxW_domain"/>
</dbReference>
<feature type="domain" description="VWFD" evidence="10">
    <location>
        <begin position="32"/>
        <end position="196"/>
    </location>
</feature>
<sequence length="2966" mass="319238">MRIKVEMYSFNHRLTAFFSPHKLEVISTHNAQFCSSWGNYHFKTFDGDFFQLPLKCNYVLVSDCKNDYENFNIQFQRQEENGVTTIKKITMKLDGVIVKLDNTGVKVDDKIVTVPFSQNGISIGKVMSYVKIEAKLGLTVMWNEENSLSVELDTQFMNQTCGLCGDFNAGKKKLHRIPKEEYGANWKVDGPDGKCEEDSAEKGLCENLLSGPAFLSCQDLIDTESFIEACVQDLCHCNSSKTCLCSTVSEFSRQCAHAGGQPQNWKTAELCAKTCPFNMEYQECESPCTDTCSNPQRSQVCDDHCVDGCFCPSGTVFDDVAQTGCVAVDQCSCLHNGKEYKSGESYSRTCKTCTCTKGQWNCKDVDCPGICSVLGGSHIFTYDDKKYTFHGECSYVLTKEMHGTTVIGDFRGCEKTAKSTCLTAVTLLLPNQMTIVVKADGQVFKNNILANLPSFLDDVTILSPSTFFVVISTSYGLHLEIQLTSVIHSLKQGLCGDFNDVEADDFKTTNGLIEGTAGIFANTWKIKTSCPNVKNRLMDPCSQSVDKEKYAKYWCSLLSDANGIFSHCCFSSQSCIYDTCICDNSEKCMCAALSSYVHACAAEGVLLEGWRDITCKQYTTTCPSNFVYGYQMESCGRTCRSLSQSDLTCEVKFTPLDGCGCAKGTYLNDEGECVSATKCPCYVEDMVVAPGSVIRISGQTCSCHGGKLSCTGIHIRESCKSPMVYFDCSSAKPGVNGSECQKSCQTVDTECVSKKCVSGCVCPAGLLSDDEGGCIAEENCPCTYHGESYPSGQTVTVDCNTCTCKSRKWKCTDRQCDGTCTIYGEGHYITFDEKKFSFNGDCGYVFTQDYCGDQMDGTFRVVTESIPCGTTESICSTAIKLYLGNTEIVLSEEDVKVIKQNKGIDIPYQVHTIGIYLVIEAKNGLVLIWNKKTTLMIKLSSTFKGKVCGLCGNYDGNIKNDFTTRNKEVVVEALEFGNSWKVSPTCPNAKALKNPCSLYSHRQAWALKHCSIINSKVFAVCHSKVDPQNYYDACVKDTCACNTGGDCECFCSSVAAYAAACNKAGACIKWRTPTICPLFCDFYNPDGECEWHYEPCGKPCMKTCRNPSGECYNQIPELEGCYPSCPPERSYLEEVTMKCVPKEACGCYDNNGKHYKEGELLPQTKNSCTCSYKGHIYNYNDIVYDTHDGDGTCITAVCSENGNITRIFRPCTTTSPTTTQASTTTAFDFETTTAKSTTAKKEPITSTTLTEKPTTTTTKAPSTTPTKGTITSVTEKSTTTAERPTTTAAKSSTTSANCFRCSWSVWTDSHYPEDSSDGGEYEPIDKITNPDLSTCSEPLKIECRSKDHKDTPLNQIGQKLTCNPEVGLRCNNKDQGFAPPCYDYEIRVQCCINICAPSTTKAPSTTPTKGTIPSTTTTSGPTEKIGTTSGASTTTTSGEPSTPATTEKPTQYPATTEKPSTTTTAKSTTTIKEPITTTTLTEKPTTTVAEKPSTTAATTTKKSSTTSANCFRCSWSVWTDSHYPEDGSDGGEYEPIDKITNPDLSTCSEPLKIECRSKDHKDTPLNQIGQKLTCNPEVGLRCNNKDQGFAPPCYDYEIRVQCCINICAPSTTKAPSTTPTKGTIPSATTTSGSTEKIEKIGTTSGAVTENPTTTTTTAATTTKKSSTTSANCFRCSWSVWTDSHYPEDGSDGGEYEPIDKITNPDLSTCSEPLKIECRSKDHKDTPLNQIGQKLTCNPEVGLRCNNKDQGFAPPCYDYEIRVQCCINICAPSTTKAPSTTPTKGTIPSATTTSGSTEKIGTTSGAVTENPTTTTLTEEPTTTTTTTEKPVTSTAGTTPKPTETTPEVVTHTVVTTVQSTSSVVVPTTTATTEKTTTTATEKTSTTAATTTEQPTVTEESTTISEKPTATTTATEKPSSTASPTTEQPTVTEKSTTTAERPTTTAAVTEKSTTTTSGEPSTPATTEKPSTTTTAKSTTTIKEPITTTTLTEKPTTTVAEKPSTTAATTTKKSSTTSANCFRCSWSVWTDSHYPEDGSDGGEYEPIDKITNPDLSTCSEPLKIECRSKDHKDTPLNQIGQKLTCNPEVGLRCNNKDQGFAPPCYDYEIRVQCCINICAPSTTKAPSTTPTKGTIPSATTTSGSTEKIGTTSGAVTENPTTTTTTAKSSTTSANCFRCSWSVWTDSHYPEDGSDGGEYEPIDKITNPDLSTCSEPLKIECRSKDHKDTPLNQIGQKLTCNPEVGLRCNNKDQGFAPPCYDYEIRVQCCINICAPSTTKAPSTTPTKGTIPSATTTSGSTEKIGTTSGAKTTTTATEKTSTTAATTTEQPTVTEESTTISEKPTATTTATEKPSSTASPTTEQPTVTEKSTTTAERPTTTAAVTEKSTTTTSGEPSTPATTEKPSTTTTAKSTTTIKEPITTTTLTEKPTTTVAEKPSTTAATTTKKSSTTSANCFRCSWSVWTDSHYPEDGSDGGEYEPIDKITNPDLSTCSEPLKIECRSKDHKDTPLNQIGQKLTCNPEVGLRCNNKDQGFAPPCYDYEIRVQCCINICAPSTTKAPSTTPTKGTIPSATTTSGSTEKIGTTSGAVTENPTTTTLTEEPTTTTTTTEKPVTSTAGTTPKPTETTPEVVTHTVVTTVQSTSSVVVPTTTATTEKTTTTATEKTSTTAATTTEQPTVTEESTTISEKPTATTTATEKPSSTASPTTEQPTVTEKSTTTAERPTTTAAVTEKSTTTTSGEPSTPATTEKPSTTTTAKSTTTIKEPITTTTLTEKPTTTVAEKPSTTAATTTKKSSTTSANCFRCSWSVWTDSHYPEDGSDGGEYEPIDKITNPDLSTCSEPLKIECRSKDHKDTPLNQIGQKLTCNPEVGLRCNNKDQGFAPPCYDYEIRVQCCINICAPSTTKAPSTTPTKGTIPSATTTSGSTEKIGTTSGAVTENPTTTTLTEEPHHNNHNHRKTCNKHCWNNSKTH</sequence>
<feature type="compositionally biased region" description="Low complexity" evidence="9">
    <location>
        <begin position="2932"/>
        <end position="2941"/>
    </location>
</feature>
<dbReference type="GeneTree" id="ENSGT00940000156076"/>
<dbReference type="SMART" id="SM00216">
    <property type="entry name" value="VWD"/>
    <property type="match status" value="3"/>
</dbReference>
<dbReference type="FunFam" id="2.10.25.10:FF:000674">
    <property type="entry name" value="Mucin-2"/>
    <property type="match status" value="1"/>
</dbReference>
<evidence type="ECO:0000256" key="9">
    <source>
        <dbReference type="SAM" id="MobiDB-lite"/>
    </source>
</evidence>
<comment type="subcellular location">
    <subcellularLocation>
        <location evidence="1">Secreted</location>
    </subcellularLocation>
</comment>
<feature type="region of interest" description="Disordered" evidence="9">
    <location>
        <begin position="1859"/>
        <end position="2009"/>
    </location>
</feature>
<feature type="region of interest" description="Disordered" evidence="9">
    <location>
        <begin position="1614"/>
        <end position="1636"/>
    </location>
</feature>
<dbReference type="Gene3D" id="2.10.25.10">
    <property type="entry name" value="Laminin"/>
    <property type="match status" value="3"/>
</dbReference>
<feature type="compositionally biased region" description="Low complexity" evidence="9">
    <location>
        <begin position="2586"/>
        <end position="2624"/>
    </location>
</feature>
<dbReference type="Pfam" id="PF25962">
    <property type="entry name" value="TIL_OTOGL_Mucin"/>
    <property type="match status" value="1"/>
</dbReference>
<dbReference type="InParanoid" id="A0A3Q3FV93"/>
<dbReference type="InterPro" id="IPR002919">
    <property type="entry name" value="TIL_dom"/>
</dbReference>
<dbReference type="InterPro" id="IPR001007">
    <property type="entry name" value="VWF_dom"/>
</dbReference>
<evidence type="ECO:0000313" key="11">
    <source>
        <dbReference type="Ensembl" id="ENSLBEP00000024526.1"/>
    </source>
</evidence>
<feature type="region of interest" description="Disordered" evidence="9">
    <location>
        <begin position="2638"/>
        <end position="2788"/>
    </location>
</feature>
<organism evidence="11 12">
    <name type="scientific">Labrus bergylta</name>
    <name type="common">ballan wrasse</name>
    <dbReference type="NCBI Taxonomy" id="56723"/>
    <lineage>
        <taxon>Eukaryota</taxon>
        <taxon>Metazoa</taxon>
        <taxon>Chordata</taxon>
        <taxon>Craniata</taxon>
        <taxon>Vertebrata</taxon>
        <taxon>Euteleostomi</taxon>
        <taxon>Actinopterygii</taxon>
        <taxon>Neopterygii</taxon>
        <taxon>Teleostei</taxon>
        <taxon>Neoteleostei</taxon>
        <taxon>Acanthomorphata</taxon>
        <taxon>Eupercaria</taxon>
        <taxon>Labriformes</taxon>
        <taxon>Labridae</taxon>
        <taxon>Labrus</taxon>
    </lineage>
</organism>
<dbReference type="Proteomes" id="UP000261660">
    <property type="component" value="Unplaced"/>
</dbReference>
<feature type="region of interest" description="Disordered" evidence="9">
    <location>
        <begin position="2122"/>
        <end position="2162"/>
    </location>
</feature>
<evidence type="ECO:0000256" key="8">
    <source>
        <dbReference type="ARBA" id="ARBA00063950"/>
    </source>
</evidence>
<dbReference type="GO" id="GO:0005615">
    <property type="term" value="C:extracellular space"/>
    <property type="evidence" value="ECO:0007669"/>
    <property type="project" value="TreeGrafter"/>
</dbReference>
<feature type="domain" description="VWFD" evidence="10">
    <location>
        <begin position="818"/>
        <end position="987"/>
    </location>
</feature>
<keyword evidence="4" id="KW-0677">Repeat</keyword>
<feature type="compositionally biased region" description="Low complexity" evidence="9">
    <location>
        <begin position="2274"/>
        <end position="2283"/>
    </location>
</feature>
<keyword evidence="3" id="KW-0732">Signal</keyword>
<dbReference type="SUPFAM" id="SSF57567">
    <property type="entry name" value="Serine protease inhibitors"/>
    <property type="match status" value="3"/>
</dbReference>
<protein>
    <recommendedName>
        <fullName evidence="10">VWFD domain-containing protein</fullName>
    </recommendedName>
</protein>
<feature type="region of interest" description="Disordered" evidence="9">
    <location>
        <begin position="2274"/>
        <end position="2441"/>
    </location>
</feature>
<dbReference type="GO" id="GO:0031012">
    <property type="term" value="C:extracellular matrix"/>
    <property type="evidence" value="ECO:0007669"/>
    <property type="project" value="TreeGrafter"/>
</dbReference>
<dbReference type="FunCoup" id="A0A3Q3FV93">
    <property type="interactions" value="272"/>
</dbReference>
<feature type="compositionally biased region" description="Polar residues" evidence="9">
    <location>
        <begin position="2131"/>
        <end position="2156"/>
    </location>
</feature>
<feature type="compositionally biased region" description="Low complexity" evidence="9">
    <location>
        <begin position="2301"/>
        <end position="2441"/>
    </location>
</feature>
<feature type="region of interest" description="Disordered" evidence="9">
    <location>
        <begin position="1235"/>
        <end position="1289"/>
    </location>
</feature>
<feature type="compositionally biased region" description="Polar residues" evidence="9">
    <location>
        <begin position="1623"/>
        <end position="1634"/>
    </location>
</feature>
<dbReference type="STRING" id="56723.ENSLBEP00000024526"/>
<keyword evidence="5" id="KW-0186">Copper</keyword>
<dbReference type="SUPFAM" id="SSF57603">
    <property type="entry name" value="FnI-like domain"/>
    <property type="match status" value="1"/>
</dbReference>
<dbReference type="PROSITE" id="PS51233">
    <property type="entry name" value="VWFD"/>
    <property type="match status" value="3"/>
</dbReference>
<dbReference type="PANTHER" id="PTHR11339">
    <property type="entry name" value="EXTRACELLULAR MATRIX GLYCOPROTEIN RELATED"/>
    <property type="match status" value="1"/>
</dbReference>
<feature type="region of interest" description="Disordered" evidence="9">
    <location>
        <begin position="1400"/>
        <end position="1500"/>
    </location>
</feature>
<dbReference type="InterPro" id="IPR036084">
    <property type="entry name" value="Ser_inhib-like_sf"/>
</dbReference>
<dbReference type="FunFam" id="2.10.25.10:FF:000414">
    <property type="entry name" value="von Willebrand factor"/>
    <property type="match status" value="1"/>
</dbReference>
<evidence type="ECO:0000256" key="5">
    <source>
        <dbReference type="ARBA" id="ARBA00023008"/>
    </source>
</evidence>
<dbReference type="FunFam" id="2.10.25.10:FF:000153">
    <property type="entry name" value="MUC5B isoform 1"/>
    <property type="match status" value="1"/>
</dbReference>
<name>A0A3Q3FV93_9LABR</name>
<dbReference type="CDD" id="cd19941">
    <property type="entry name" value="TIL"/>
    <property type="match status" value="3"/>
</dbReference>
<keyword evidence="7" id="KW-0325">Glycoprotein</keyword>
<dbReference type="PANTHER" id="PTHR11339:SF408">
    <property type="entry name" value="MUCIN-5B"/>
    <property type="match status" value="1"/>
</dbReference>
<evidence type="ECO:0000256" key="7">
    <source>
        <dbReference type="ARBA" id="ARBA00023180"/>
    </source>
</evidence>
<dbReference type="SMART" id="SM00215">
    <property type="entry name" value="VWC_out"/>
    <property type="match status" value="2"/>
</dbReference>
<keyword evidence="6" id="KW-1015">Disulfide bond</keyword>
<evidence type="ECO:0000256" key="3">
    <source>
        <dbReference type="ARBA" id="ARBA00022729"/>
    </source>
</evidence>
<feature type="compositionally biased region" description="Polar residues" evidence="9">
    <location>
        <begin position="2285"/>
        <end position="2300"/>
    </location>
</feature>
<feature type="compositionally biased region" description="Polar residues" evidence="9">
    <location>
        <begin position="2910"/>
        <end position="2931"/>
    </location>
</feature>
<dbReference type="Ensembl" id="ENSLBET00000025790.1">
    <property type="protein sequence ID" value="ENSLBEP00000024526.1"/>
    <property type="gene ID" value="ENSLBEG00000018590.1"/>
</dbReference>
<dbReference type="InterPro" id="IPR014853">
    <property type="entry name" value="VWF/SSPO/ZAN-like_Cys-rich_dom"/>
</dbReference>
<dbReference type="Pfam" id="PF13330">
    <property type="entry name" value="Mucin2_WxxW"/>
    <property type="match status" value="7"/>
</dbReference>
<feature type="region of interest" description="Disordered" evidence="9">
    <location>
        <begin position="1775"/>
        <end position="1845"/>
    </location>
</feature>
<comment type="subunit">
    <text evidence="8">Homomultimer; disulfide-linked. The N- and C-terminus mediate their assembly into higher order structures to form filaments. The CTCK domains of two polypeptides associate in the endoplasmic reticulum to generate intermolecularly disulfide-bonded dimers. These dimers progress to the Golgi apparatus, which is a more acidic environment than the endoplasmic reticulum. Under acidic conditions, the N-termini form non-covalent intermolecular interactions that juxtapose assemblies from different CTCK-linked dimers to produce long, disulfide-linked polymers that remain highly compact until secretion.</text>
</comment>
<evidence type="ECO:0000259" key="10">
    <source>
        <dbReference type="PROSITE" id="PS51233"/>
    </source>
</evidence>
<evidence type="ECO:0000256" key="6">
    <source>
        <dbReference type="ARBA" id="ARBA00023157"/>
    </source>
</evidence>
<accession>A0A3Q3FV93</accession>
<feature type="region of interest" description="Disordered" evidence="9">
    <location>
        <begin position="2554"/>
        <end position="2624"/>
    </location>
</feature>